<feature type="chain" id="PRO_5045575153" description="Chaplin domain-containing protein" evidence="1">
    <location>
        <begin position="21"/>
        <end position="61"/>
    </location>
</feature>
<dbReference type="EMBL" id="JBHSYM010000111">
    <property type="protein sequence ID" value="MFC7017964.1"/>
    <property type="molecule type" value="Genomic_DNA"/>
</dbReference>
<gene>
    <name evidence="2" type="ORF">ACFQMH_41025</name>
</gene>
<reference evidence="3" key="1">
    <citation type="journal article" date="2019" name="Int. J. Syst. Evol. Microbiol.">
        <title>The Global Catalogue of Microorganisms (GCM) 10K type strain sequencing project: providing services to taxonomists for standard genome sequencing and annotation.</title>
        <authorList>
            <consortium name="The Broad Institute Genomics Platform"/>
            <consortium name="The Broad Institute Genome Sequencing Center for Infectious Disease"/>
            <person name="Wu L."/>
            <person name="Ma J."/>
        </authorList>
    </citation>
    <scope>NUCLEOTIDE SEQUENCE [LARGE SCALE GENOMIC DNA]</scope>
    <source>
        <strain evidence="3">JCM 4855</strain>
    </source>
</reference>
<evidence type="ECO:0000313" key="2">
    <source>
        <dbReference type="EMBL" id="MFC7017964.1"/>
    </source>
</evidence>
<keyword evidence="1" id="KW-0732">Signal</keyword>
<protein>
    <recommendedName>
        <fullName evidence="4">Chaplin domain-containing protein</fullName>
    </recommendedName>
</protein>
<keyword evidence="3" id="KW-1185">Reference proteome</keyword>
<evidence type="ECO:0000313" key="3">
    <source>
        <dbReference type="Proteomes" id="UP001596409"/>
    </source>
</evidence>
<dbReference type="Proteomes" id="UP001596409">
    <property type="component" value="Unassembled WGS sequence"/>
</dbReference>
<name>A0ABW2EDC1_9ACTN</name>
<evidence type="ECO:0000256" key="1">
    <source>
        <dbReference type="SAM" id="SignalP"/>
    </source>
</evidence>
<sequence>MAACTTALLAVLAPGASAHADADGPDDRRSNVQQNVAGSRCGALPDLVTSPVGLPAPKLCE</sequence>
<proteinExistence type="predicted"/>
<feature type="signal peptide" evidence="1">
    <location>
        <begin position="1"/>
        <end position="20"/>
    </location>
</feature>
<accession>A0ABW2EDC1</accession>
<dbReference type="RefSeq" id="WP_189874514.1">
    <property type="nucleotide sequence ID" value="NZ_BMWA01000014.1"/>
</dbReference>
<organism evidence="2 3">
    <name type="scientific">Streptomyces viridiviolaceus</name>
    <dbReference type="NCBI Taxonomy" id="68282"/>
    <lineage>
        <taxon>Bacteria</taxon>
        <taxon>Bacillati</taxon>
        <taxon>Actinomycetota</taxon>
        <taxon>Actinomycetes</taxon>
        <taxon>Kitasatosporales</taxon>
        <taxon>Streptomycetaceae</taxon>
        <taxon>Streptomyces</taxon>
    </lineage>
</organism>
<evidence type="ECO:0008006" key="4">
    <source>
        <dbReference type="Google" id="ProtNLM"/>
    </source>
</evidence>
<comment type="caution">
    <text evidence="2">The sequence shown here is derived from an EMBL/GenBank/DDBJ whole genome shotgun (WGS) entry which is preliminary data.</text>
</comment>